<dbReference type="Pfam" id="PF21394">
    <property type="entry name" value="Beta-ketacyl_N"/>
    <property type="match status" value="1"/>
</dbReference>
<dbReference type="PROSITE" id="PS00606">
    <property type="entry name" value="KS3_1"/>
    <property type="match status" value="1"/>
</dbReference>
<dbReference type="InterPro" id="IPR036736">
    <property type="entry name" value="ACP-like_sf"/>
</dbReference>
<keyword evidence="6" id="KW-0511">Multifunctional enzyme</keyword>
<dbReference type="RefSeq" id="WP_094263432.1">
    <property type="nucleotide sequence ID" value="NZ_NOWF01000002.1"/>
</dbReference>
<feature type="domain" description="Ketosynthase family 3 (KS3)" evidence="9">
    <location>
        <begin position="10"/>
        <end position="434"/>
    </location>
</feature>
<dbReference type="Gene3D" id="3.30.70.3290">
    <property type="match status" value="1"/>
</dbReference>
<dbReference type="InterPro" id="IPR014043">
    <property type="entry name" value="Acyl_transferase_dom"/>
</dbReference>
<dbReference type="InterPro" id="IPR057326">
    <property type="entry name" value="KR_dom"/>
</dbReference>
<dbReference type="Gene3D" id="3.40.366.10">
    <property type="entry name" value="Malonyl-Coenzyme A Acyl Carrier Protein, domain 2"/>
    <property type="match status" value="1"/>
</dbReference>
<dbReference type="Pfam" id="PF22621">
    <property type="entry name" value="CurL-like_PKS_C"/>
    <property type="match status" value="1"/>
</dbReference>
<dbReference type="InterPro" id="IPR020806">
    <property type="entry name" value="PKS_PP-bd"/>
</dbReference>
<dbReference type="Pfam" id="PF08659">
    <property type="entry name" value="KR"/>
    <property type="match status" value="1"/>
</dbReference>
<dbReference type="InterPro" id="IPR016039">
    <property type="entry name" value="Thiolase-like"/>
</dbReference>
<dbReference type="FunFam" id="3.40.47.10:FF:000042">
    <property type="entry name" value="Polyketide synthase Pks13"/>
    <property type="match status" value="1"/>
</dbReference>
<evidence type="ECO:0000256" key="3">
    <source>
        <dbReference type="ARBA" id="ARBA00022679"/>
    </source>
</evidence>
<dbReference type="SMART" id="SM00823">
    <property type="entry name" value="PKS_PP"/>
    <property type="match status" value="1"/>
</dbReference>
<dbReference type="PROSITE" id="PS52004">
    <property type="entry name" value="KS3_2"/>
    <property type="match status" value="1"/>
</dbReference>
<dbReference type="SUPFAM" id="SSF52151">
    <property type="entry name" value="FabD/lysophospholipase-like"/>
    <property type="match status" value="1"/>
</dbReference>
<dbReference type="SMART" id="SM00825">
    <property type="entry name" value="PKS_KS"/>
    <property type="match status" value="1"/>
</dbReference>
<dbReference type="InterPro" id="IPR016035">
    <property type="entry name" value="Acyl_Trfase/lysoPLipase"/>
</dbReference>
<dbReference type="SUPFAM" id="SSF53901">
    <property type="entry name" value="Thiolase-like"/>
    <property type="match status" value="1"/>
</dbReference>
<dbReference type="Pfam" id="PF00109">
    <property type="entry name" value="ketoacyl-synt"/>
    <property type="match status" value="1"/>
</dbReference>
<evidence type="ECO:0000256" key="7">
    <source>
        <dbReference type="SAM" id="MobiDB-lite"/>
    </source>
</evidence>
<evidence type="ECO:0000259" key="9">
    <source>
        <dbReference type="PROSITE" id="PS52004"/>
    </source>
</evidence>
<keyword evidence="5" id="KW-0443">Lipid metabolism</keyword>
<dbReference type="PANTHER" id="PTHR43775">
    <property type="entry name" value="FATTY ACID SYNTHASE"/>
    <property type="match status" value="1"/>
</dbReference>
<feature type="domain" description="Carrier" evidence="8">
    <location>
        <begin position="1443"/>
        <end position="1518"/>
    </location>
</feature>
<accession>A0A235B9U8</accession>
<dbReference type="InterPro" id="IPR001227">
    <property type="entry name" value="Ac_transferase_dom_sf"/>
</dbReference>
<keyword evidence="2" id="KW-0597">Phosphoprotein</keyword>
<dbReference type="GO" id="GO:0031177">
    <property type="term" value="F:phosphopantetheine binding"/>
    <property type="evidence" value="ECO:0007669"/>
    <property type="project" value="InterPro"/>
</dbReference>
<evidence type="ECO:0000256" key="6">
    <source>
        <dbReference type="ARBA" id="ARBA00023268"/>
    </source>
</evidence>
<dbReference type="CDD" id="cd08953">
    <property type="entry name" value="KR_2_SDR_x"/>
    <property type="match status" value="1"/>
</dbReference>
<evidence type="ECO:0000256" key="2">
    <source>
        <dbReference type="ARBA" id="ARBA00022553"/>
    </source>
</evidence>
<dbReference type="EMBL" id="NOWF01000002">
    <property type="protein sequence ID" value="OYD09083.1"/>
    <property type="molecule type" value="Genomic_DNA"/>
</dbReference>
<evidence type="ECO:0000313" key="11">
    <source>
        <dbReference type="Proteomes" id="UP000215459"/>
    </source>
</evidence>
<dbReference type="InterPro" id="IPR018201">
    <property type="entry name" value="Ketoacyl_synth_AS"/>
</dbReference>
<evidence type="ECO:0000256" key="1">
    <source>
        <dbReference type="ARBA" id="ARBA00022450"/>
    </source>
</evidence>
<feature type="compositionally biased region" description="Basic and acidic residues" evidence="7">
    <location>
        <begin position="1526"/>
        <end position="1538"/>
    </location>
</feature>
<dbReference type="InterPro" id="IPR020841">
    <property type="entry name" value="PKS_Beta-ketoAc_synthase_dom"/>
</dbReference>
<sequence>MTDKKGKRTGLEIAVIGLDGRFPGARDVETFWRNLQNGVESITHFTDEELAAAGVEQELIDHPDYVKAKGIIDDYDHFDASFFGYTRREAEVMDPQIRLFHECVWGALEDAGYVPDTHPDPIGLFAGASSNIYWQAMTMLARSDNASEQFAALQLTDKDFMNSRTSYKLNLKGPSVTVETACSTSLSAVHAACRALLTGDCKVAVAGGVTVTVPNKKGYLYQEGMILSPDGRCRAFDAEAQGTVGGEGCGVVVLKPLKQALADRDHIYAVIKGSAYNNDGTRKIGYTAPSIEGEAEVVRSALRMSRVEPESISYVETHGTGTSLGDPVEIEALKLAFQTDKRQYCGIGSVKTNIGHLDAAAGIAGLIKTVLALKHKQLPPSLHFKQPNPKIDFAESPFYVNNSLKKWEHSSDPLRAGVSSFGIGGTNVHVILEEAPEPERSSPARESLLFPFSAQTETALEQVTDRMRLFLQERPETNLADLAFTLQTGRKHFKHRRMFVASTAEEVWDHLSSSVSDFPESASAEGSPPTVTLMFPGQGSQYVNMGRDLYEREPDFREEMDRCFAIVKPLIGVDLSEVLYPEQADGEAAERIKQTAVAQPLLFIFEYALAKLLMKWGIPVERMIGHSIGEYVAACLAGVFTLEDALALVALRGKYMQSMPEGAMLSVPMREEELAAELSEGLELAAVNSSQLCVVSGTKAEINALAQRLEAKGISVGKLHTSHAFHSRMMDPILKDFQDAVSRVRLNPPRIPYISNLSGTWIRPEEATDPAYWAKQLRQTVRFAKGLDRLCSEEHAVFLEAGPGNALSMFVRKHEAHRKEQTVLNLVRHPREQERDSRYLLQRVGRLWLTGVEIDWKSLHDRERRNRLSLPTYPFERQPYGMETVPLDRMKAEVASRTVASSSVNGRKKADPDGWFYVPSWERTEWPRPDVQNRFRYLLLLDEHGRGEELQHRLEQSGHQVVTARIGTDFALSGNRSYVLNPVNDDHFRQLLESLREKGGLPDRVIHLWGMGEDRRMDPDTLDPLLERGYSSMLSLARACGDFPDHPIRLTVVTDRMQEVTGEERLNPVMATVLGACRVIPQEYGHIRCTSLDLAWPEPGNGQQDRLIQRLLAELQTETAEEVIAYRGQRRWVHTVKPVAPGRAKPGERPLRQEGVYLITGGLGGMGLTLAEYLAKEVRAQPVLIGRTAFPARHEWSAYLQERGDDDPVSQKIQQLMAIEQHGVRPLILSADVSDEEQMKAAVAQAVDHFGAIHGVIHAAGVPDGAVIQRRSGELEKSVLSSKVKGTLVLERVLEGIRLDFFVLYSSLVSVLGAIGQVGYVASNTFLDAYAHYRCANGWGHTVSINWDRWREVGMAAASEKELASALLTDDPSRIQEETERSLSPSQGVEVFERALQGDQAQVMVSTHDLAERLQVQTPTGLLDTDPEKRDETIEPAPGETDMEKGDLEQSLAAIWKDYFGMDHVGVHDNFFEMGATSLDLLQLNAKIKKALNREVPTVMMFTHPTIHSLAQALLPKETGQQEGVQKQERSEIIDEGKNRRKQRLRRRG</sequence>
<name>A0A235B9U8_9BACL</name>
<protein>
    <submittedName>
        <fullName evidence="10">Polyketide synthase subunit</fullName>
    </submittedName>
</protein>
<reference evidence="10 11" key="1">
    <citation type="submission" date="2017-07" db="EMBL/GenBank/DDBJ databases">
        <title>The genome sequence of Paludifilum halophilum highlights mechanisms for microbial adaptation to high salt environemnts.</title>
        <authorList>
            <person name="Belbahri L."/>
        </authorList>
    </citation>
    <scope>NUCLEOTIDE SEQUENCE [LARGE SCALE GENOMIC DNA]</scope>
    <source>
        <strain evidence="10 11">DSM 102817</strain>
    </source>
</reference>
<dbReference type="Gene3D" id="3.30.70.250">
    <property type="entry name" value="Malonyl-CoA ACP transacylase, ACP-binding"/>
    <property type="match status" value="1"/>
</dbReference>
<comment type="caution">
    <text evidence="10">The sequence shown here is derived from an EMBL/GenBank/DDBJ whole genome shotgun (WGS) entry which is preliminary data.</text>
</comment>
<dbReference type="OrthoDB" id="9765680at2"/>
<feature type="compositionally biased region" description="Basic residues" evidence="7">
    <location>
        <begin position="1539"/>
        <end position="1549"/>
    </location>
</feature>
<dbReference type="SUPFAM" id="SSF55048">
    <property type="entry name" value="Probable ACP-binding domain of malonyl-CoA ACP transacylase"/>
    <property type="match status" value="1"/>
</dbReference>
<feature type="region of interest" description="Disordered" evidence="7">
    <location>
        <begin position="1421"/>
        <end position="1445"/>
    </location>
</feature>
<dbReference type="SUPFAM" id="SSF47336">
    <property type="entry name" value="ACP-like"/>
    <property type="match status" value="1"/>
</dbReference>
<dbReference type="Proteomes" id="UP000215459">
    <property type="component" value="Unassembled WGS sequence"/>
</dbReference>
<dbReference type="CDD" id="cd00833">
    <property type="entry name" value="PKS"/>
    <property type="match status" value="1"/>
</dbReference>
<dbReference type="GO" id="GO:0006633">
    <property type="term" value="P:fatty acid biosynthetic process"/>
    <property type="evidence" value="ECO:0007669"/>
    <property type="project" value="InterPro"/>
</dbReference>
<proteinExistence type="predicted"/>
<evidence type="ECO:0000259" key="8">
    <source>
        <dbReference type="PROSITE" id="PS50075"/>
    </source>
</evidence>
<dbReference type="InterPro" id="IPR013968">
    <property type="entry name" value="PKS_KR"/>
</dbReference>
<dbReference type="InterPro" id="IPR050091">
    <property type="entry name" value="PKS_NRPS_Biosynth_Enz"/>
</dbReference>
<dbReference type="Pfam" id="PF00550">
    <property type="entry name" value="PP-binding"/>
    <property type="match status" value="1"/>
</dbReference>
<dbReference type="PROSITE" id="PS50075">
    <property type="entry name" value="CARRIER"/>
    <property type="match status" value="1"/>
</dbReference>
<dbReference type="InterPro" id="IPR036291">
    <property type="entry name" value="NAD(P)-bd_dom_sf"/>
</dbReference>
<dbReference type="SMART" id="SM00827">
    <property type="entry name" value="PKS_AT"/>
    <property type="match status" value="1"/>
</dbReference>
<dbReference type="Gene3D" id="3.40.50.720">
    <property type="entry name" value="NAD(P)-binding Rossmann-like Domain"/>
    <property type="match status" value="1"/>
</dbReference>
<evidence type="ECO:0000256" key="4">
    <source>
        <dbReference type="ARBA" id="ARBA00022832"/>
    </source>
</evidence>
<dbReference type="InterPro" id="IPR049490">
    <property type="entry name" value="C883_1060-like_KR_N"/>
</dbReference>
<keyword evidence="11" id="KW-1185">Reference proteome</keyword>
<dbReference type="Gene3D" id="1.10.1200.10">
    <property type="entry name" value="ACP-like"/>
    <property type="match status" value="1"/>
</dbReference>
<gene>
    <name evidence="10" type="ORF">CHM34_04780</name>
</gene>
<dbReference type="InterPro" id="IPR014030">
    <property type="entry name" value="Ketoacyl_synth_N"/>
</dbReference>
<dbReference type="Pfam" id="PF00698">
    <property type="entry name" value="Acyl_transf_1"/>
    <property type="match status" value="1"/>
</dbReference>
<keyword evidence="4" id="KW-0276">Fatty acid metabolism</keyword>
<organism evidence="10 11">
    <name type="scientific">Paludifilum halophilum</name>
    <dbReference type="NCBI Taxonomy" id="1642702"/>
    <lineage>
        <taxon>Bacteria</taxon>
        <taxon>Bacillati</taxon>
        <taxon>Bacillota</taxon>
        <taxon>Bacilli</taxon>
        <taxon>Bacillales</taxon>
        <taxon>Thermoactinomycetaceae</taxon>
        <taxon>Paludifilum</taxon>
    </lineage>
</organism>
<keyword evidence="1" id="KW-0596">Phosphopantetheine</keyword>
<dbReference type="InterPro" id="IPR016036">
    <property type="entry name" value="Malonyl_transacylase_ACP-bd"/>
</dbReference>
<dbReference type="Pfam" id="PF02801">
    <property type="entry name" value="Ketoacyl-synt_C"/>
    <property type="match status" value="1"/>
</dbReference>
<dbReference type="InterPro" id="IPR009081">
    <property type="entry name" value="PP-bd_ACP"/>
</dbReference>
<keyword evidence="3" id="KW-0808">Transferase</keyword>
<evidence type="ECO:0000256" key="5">
    <source>
        <dbReference type="ARBA" id="ARBA00023098"/>
    </source>
</evidence>
<dbReference type="PANTHER" id="PTHR43775:SF51">
    <property type="entry name" value="INACTIVE PHENOLPHTHIOCEROL SYNTHESIS POLYKETIDE SYNTHASE TYPE I PKS1-RELATED"/>
    <property type="match status" value="1"/>
</dbReference>
<dbReference type="GO" id="GO:0004315">
    <property type="term" value="F:3-oxoacyl-[acyl-carrier-protein] synthase activity"/>
    <property type="evidence" value="ECO:0007669"/>
    <property type="project" value="InterPro"/>
</dbReference>
<dbReference type="GO" id="GO:0004312">
    <property type="term" value="F:fatty acid synthase activity"/>
    <property type="evidence" value="ECO:0007669"/>
    <property type="project" value="TreeGrafter"/>
</dbReference>
<dbReference type="InterPro" id="IPR014031">
    <property type="entry name" value="Ketoacyl_synth_C"/>
</dbReference>
<evidence type="ECO:0000313" key="10">
    <source>
        <dbReference type="EMBL" id="OYD09083.1"/>
    </source>
</evidence>
<dbReference type="Gene3D" id="3.40.47.10">
    <property type="match status" value="1"/>
</dbReference>
<dbReference type="SMART" id="SM00822">
    <property type="entry name" value="PKS_KR"/>
    <property type="match status" value="1"/>
</dbReference>
<feature type="region of interest" description="Disordered" evidence="7">
    <location>
        <begin position="1519"/>
        <end position="1549"/>
    </location>
</feature>
<dbReference type="SUPFAM" id="SSF51735">
    <property type="entry name" value="NAD(P)-binding Rossmann-fold domains"/>
    <property type="match status" value="2"/>
</dbReference>